<dbReference type="InterPro" id="IPR017972">
    <property type="entry name" value="Cyt_P450_CS"/>
</dbReference>
<dbReference type="EMBL" id="JAVRFD010000002">
    <property type="protein sequence ID" value="MDT0542509.1"/>
    <property type="molecule type" value="Genomic_DNA"/>
</dbReference>
<evidence type="ECO:0000256" key="2">
    <source>
        <dbReference type="RuleBase" id="RU000461"/>
    </source>
</evidence>
<dbReference type="Pfam" id="PF00067">
    <property type="entry name" value="p450"/>
    <property type="match status" value="1"/>
</dbReference>
<keyword evidence="2" id="KW-0349">Heme</keyword>
<gene>
    <name evidence="3" type="ORF">RND15_07230</name>
</gene>
<accession>A0ABU2X9C8</accession>
<reference evidence="3" key="1">
    <citation type="submission" date="2024-05" db="EMBL/GenBank/DDBJ databases">
        <title>30 novel species of actinomycetes from the DSMZ collection.</title>
        <authorList>
            <person name="Nouioui I."/>
        </authorList>
    </citation>
    <scope>NUCLEOTIDE SEQUENCE</scope>
    <source>
        <strain evidence="3">DSM 41529</strain>
    </source>
</reference>
<comment type="caution">
    <text evidence="3">The sequence shown here is derived from an EMBL/GenBank/DDBJ whole genome shotgun (WGS) entry which is preliminary data.</text>
</comment>
<protein>
    <submittedName>
        <fullName evidence="3">Cytochrome P450</fullName>
    </submittedName>
</protein>
<keyword evidence="2" id="KW-0408">Iron</keyword>
<dbReference type="PANTHER" id="PTHR46696:SF1">
    <property type="entry name" value="CYTOCHROME P450 YJIB-RELATED"/>
    <property type="match status" value="1"/>
</dbReference>
<dbReference type="CDD" id="cd11029">
    <property type="entry name" value="CYP107-like"/>
    <property type="match status" value="1"/>
</dbReference>
<dbReference type="PANTHER" id="PTHR46696">
    <property type="entry name" value="P450, PUTATIVE (EUROFUNG)-RELATED"/>
    <property type="match status" value="1"/>
</dbReference>
<dbReference type="PRINTS" id="PR00359">
    <property type="entry name" value="BP450"/>
</dbReference>
<proteinExistence type="inferred from homology"/>
<dbReference type="Gene3D" id="1.10.630.10">
    <property type="entry name" value="Cytochrome P450"/>
    <property type="match status" value="1"/>
</dbReference>
<evidence type="ECO:0000313" key="3">
    <source>
        <dbReference type="EMBL" id="MDT0542509.1"/>
    </source>
</evidence>
<name>A0ABU2X9C8_9ACTN</name>
<keyword evidence="2" id="KW-0560">Oxidoreductase</keyword>
<dbReference type="PRINTS" id="PR00385">
    <property type="entry name" value="P450"/>
</dbReference>
<evidence type="ECO:0000313" key="4">
    <source>
        <dbReference type="Proteomes" id="UP001180754"/>
    </source>
</evidence>
<keyword evidence="2" id="KW-0503">Monooxygenase</keyword>
<dbReference type="SUPFAM" id="SSF48264">
    <property type="entry name" value="Cytochrome P450"/>
    <property type="match status" value="1"/>
</dbReference>
<sequence length="377" mass="41146">MVAWAITDPALLKRLLTDARVSKDPRLHWPKFMGGGIPPTWPLIGWVAVENMFTAYGADHSRLRRLVAKAFTTRRTAAMRPRIEQLVSGLLDDLAAAGPDTAVDLKAAYCHTLPIAVICELLGIPEGEMRERELGYVDTMFRTTAAPEEAVAAFQGHEALLRELVAIKRDNSGDDITSDLISVRDEDGSRLNEQELADTVGLLIAAGFETTVQLLDNAVHAMLTHPDQLALVRSSKATWDDVIEETLRAQPPVVNVPLRYAVEDIELADVTIKQGDAILLSLTAVNRHPDVHGEDADQFDITRAVKEHLAFGHGVHYCLGAPLGRLEAQIALPALFERFPDLRLAVPQDDLLPLPTLISNGHQALPVHLGGKAEPTG</sequence>
<dbReference type="InterPro" id="IPR001128">
    <property type="entry name" value="Cyt_P450"/>
</dbReference>
<dbReference type="Proteomes" id="UP001180754">
    <property type="component" value="Unassembled WGS sequence"/>
</dbReference>
<organism evidence="3 4">
    <name type="scientific">Streptomyces lonegramiae</name>
    <dbReference type="NCBI Taxonomy" id="3075524"/>
    <lineage>
        <taxon>Bacteria</taxon>
        <taxon>Bacillati</taxon>
        <taxon>Actinomycetota</taxon>
        <taxon>Actinomycetes</taxon>
        <taxon>Kitasatosporales</taxon>
        <taxon>Streptomycetaceae</taxon>
        <taxon>Streptomyces</taxon>
    </lineage>
</organism>
<keyword evidence="4" id="KW-1185">Reference proteome</keyword>
<dbReference type="InterPro" id="IPR002397">
    <property type="entry name" value="Cyt_P450_B"/>
</dbReference>
<comment type="similarity">
    <text evidence="1 2">Belongs to the cytochrome P450 family.</text>
</comment>
<keyword evidence="2" id="KW-0479">Metal-binding</keyword>
<dbReference type="RefSeq" id="WP_311722943.1">
    <property type="nucleotide sequence ID" value="NZ_JAVRFD010000002.1"/>
</dbReference>
<evidence type="ECO:0000256" key="1">
    <source>
        <dbReference type="ARBA" id="ARBA00010617"/>
    </source>
</evidence>
<dbReference type="InterPro" id="IPR036396">
    <property type="entry name" value="Cyt_P450_sf"/>
</dbReference>
<dbReference type="PROSITE" id="PS00086">
    <property type="entry name" value="CYTOCHROME_P450"/>
    <property type="match status" value="1"/>
</dbReference>